<reference evidence="1 2" key="1">
    <citation type="submission" date="2017-05" db="EMBL/GenBank/DDBJ databases">
        <title>Whole genome sequencing of Yersinia kristensenii.</title>
        <authorList>
            <person name="Campioni F."/>
        </authorList>
    </citation>
    <scope>NUCLEOTIDE SEQUENCE [LARGE SCALE GENOMIC DNA]</scope>
    <source>
        <strain evidence="1 2">CFSAN060536</strain>
    </source>
</reference>
<gene>
    <name evidence="1" type="ORF">CBW57_11180</name>
</gene>
<dbReference type="AlphaFoldDB" id="A0A209A1B5"/>
<protein>
    <submittedName>
        <fullName evidence="1">Uncharacterized protein</fullName>
    </submittedName>
</protein>
<evidence type="ECO:0000313" key="1">
    <source>
        <dbReference type="EMBL" id="OVZ86510.1"/>
    </source>
</evidence>
<evidence type="ECO:0000313" key="2">
    <source>
        <dbReference type="Proteomes" id="UP000196440"/>
    </source>
</evidence>
<accession>A0A209A1B5</accession>
<organism evidence="1 2">
    <name type="scientific">Yersinia intermedia</name>
    <dbReference type="NCBI Taxonomy" id="631"/>
    <lineage>
        <taxon>Bacteria</taxon>
        <taxon>Pseudomonadati</taxon>
        <taxon>Pseudomonadota</taxon>
        <taxon>Gammaproteobacteria</taxon>
        <taxon>Enterobacterales</taxon>
        <taxon>Yersiniaceae</taxon>
        <taxon>Yersinia</taxon>
    </lineage>
</organism>
<name>A0A209A1B5_YERIN</name>
<comment type="caution">
    <text evidence="1">The sequence shown here is derived from an EMBL/GenBank/DDBJ whole genome shotgun (WGS) entry which is preliminary data.</text>
</comment>
<proteinExistence type="predicted"/>
<sequence length="91" mass="10547">MLSSTHNLCAAIMSRLIFPEWFRDASDIWDTRFCIMRPSRFLEGVFRVGIIPERGVVLLCLQLLELTEHCDFFEVTRCKFLLKPLKALAAV</sequence>
<dbReference type="OrthoDB" id="6476033at2"/>
<dbReference type="Proteomes" id="UP000196440">
    <property type="component" value="Unassembled WGS sequence"/>
</dbReference>
<dbReference type="EMBL" id="NHOI01000013">
    <property type="protein sequence ID" value="OVZ86510.1"/>
    <property type="molecule type" value="Genomic_DNA"/>
</dbReference>